<evidence type="ECO:0000256" key="1">
    <source>
        <dbReference type="ARBA" id="ARBA00004903"/>
    </source>
</evidence>
<dbReference type="EMBL" id="CP093326">
    <property type="protein sequence ID" value="UNK46705.1"/>
    <property type="molecule type" value="Genomic_DNA"/>
</dbReference>
<evidence type="ECO:0000259" key="9">
    <source>
        <dbReference type="PROSITE" id="PS51330"/>
    </source>
</evidence>
<sequence>MSADYNAGPAAAASPAAAADAAPAVSAAGRAADGPRPYPGSVAEAVTAAAAATDDRQQLPAPVVGMIWAQTTNGVIGRDGGMPWHLPEDLAHFKRTTLNHPVIMGRKTWESFPDKYRPLPGRTNIVISRRPEMRDQLVAEGAVVVDSVEDAMSEAAASPGGDEIWVLGGGEIFNLTTQHSNAASVTVIDMETDGDTYAPQLGPGWKLDGVSPTEGWSTAANGTRYRISLWVRGEDSRVQ</sequence>
<dbReference type="Proteomes" id="UP000829069">
    <property type="component" value="Chromosome"/>
</dbReference>
<protein>
    <recommendedName>
        <fullName evidence="3">dihydrofolate reductase</fullName>
        <ecNumber evidence="3">1.5.1.3</ecNumber>
    </recommendedName>
</protein>
<dbReference type="InterPro" id="IPR012259">
    <property type="entry name" value="DHFR"/>
</dbReference>
<dbReference type="PRINTS" id="PR00070">
    <property type="entry name" value="DHFR"/>
</dbReference>
<dbReference type="PROSITE" id="PS51330">
    <property type="entry name" value="DHFR_2"/>
    <property type="match status" value="1"/>
</dbReference>
<comment type="pathway">
    <text evidence="1">Cofactor biosynthesis; tetrahydrofolate biosynthesis; 5,6,7,8-tetrahydrofolate from 7,8-dihydrofolate: step 1/1.</text>
</comment>
<evidence type="ECO:0000256" key="8">
    <source>
        <dbReference type="SAM" id="MobiDB-lite"/>
    </source>
</evidence>
<dbReference type="PROSITE" id="PS00075">
    <property type="entry name" value="DHFR_1"/>
    <property type="match status" value="1"/>
</dbReference>
<feature type="compositionally biased region" description="Low complexity" evidence="8">
    <location>
        <begin position="1"/>
        <end position="34"/>
    </location>
</feature>
<keyword evidence="6" id="KW-0560">Oxidoreductase</keyword>
<name>A0ABY3W8R4_9MICC</name>
<evidence type="ECO:0000256" key="2">
    <source>
        <dbReference type="ARBA" id="ARBA00009539"/>
    </source>
</evidence>
<feature type="domain" description="DHFR" evidence="9">
    <location>
        <begin position="63"/>
        <end position="232"/>
    </location>
</feature>
<evidence type="ECO:0000313" key="11">
    <source>
        <dbReference type="Proteomes" id="UP000829069"/>
    </source>
</evidence>
<keyword evidence="4" id="KW-0554">One-carbon metabolism</keyword>
<comment type="similarity">
    <text evidence="2 7">Belongs to the dihydrofolate reductase family.</text>
</comment>
<evidence type="ECO:0000256" key="4">
    <source>
        <dbReference type="ARBA" id="ARBA00022563"/>
    </source>
</evidence>
<dbReference type="EC" id="1.5.1.3" evidence="3"/>
<dbReference type="InterPro" id="IPR024072">
    <property type="entry name" value="DHFR-like_dom_sf"/>
</dbReference>
<proteinExistence type="inferred from homology"/>
<evidence type="ECO:0000313" key="10">
    <source>
        <dbReference type="EMBL" id="UNK46705.1"/>
    </source>
</evidence>
<evidence type="ECO:0000256" key="6">
    <source>
        <dbReference type="ARBA" id="ARBA00023002"/>
    </source>
</evidence>
<dbReference type="Pfam" id="PF00186">
    <property type="entry name" value="DHFR_1"/>
    <property type="match status" value="1"/>
</dbReference>
<keyword evidence="11" id="KW-1185">Reference proteome</keyword>
<evidence type="ECO:0000256" key="5">
    <source>
        <dbReference type="ARBA" id="ARBA00022857"/>
    </source>
</evidence>
<dbReference type="PANTHER" id="PTHR48069:SF3">
    <property type="entry name" value="DIHYDROFOLATE REDUCTASE"/>
    <property type="match status" value="1"/>
</dbReference>
<dbReference type="SUPFAM" id="SSF53597">
    <property type="entry name" value="Dihydrofolate reductase-like"/>
    <property type="match status" value="1"/>
</dbReference>
<reference evidence="10 11" key="1">
    <citation type="submission" date="2022-03" db="EMBL/GenBank/DDBJ databases">
        <title>Isotopic signatures of nitrous oxide derived from detoxification processes.</title>
        <authorList>
            <person name="Behrendt U."/>
            <person name="Buchen C."/>
            <person name="Well R."/>
            <person name="Ulrich A."/>
            <person name="Rohe L."/>
            <person name="Kolb S."/>
            <person name="Schloter M."/>
            <person name="Horn M.A."/>
            <person name="Augustin J."/>
        </authorList>
    </citation>
    <scope>NUCLEOTIDE SEQUENCE [LARGE SCALE GENOMIC DNA]</scope>
    <source>
        <strain evidence="10 11">S4-C24</strain>
    </source>
</reference>
<dbReference type="InterPro" id="IPR001796">
    <property type="entry name" value="DHFR_dom"/>
</dbReference>
<dbReference type="InterPro" id="IPR017925">
    <property type="entry name" value="DHFR_CS"/>
</dbReference>
<evidence type="ECO:0000256" key="3">
    <source>
        <dbReference type="ARBA" id="ARBA00012856"/>
    </source>
</evidence>
<organism evidence="10 11">
    <name type="scientific">Arthrobacter sulfonylureivorans</name>
    <dbReference type="NCBI Taxonomy" id="2486855"/>
    <lineage>
        <taxon>Bacteria</taxon>
        <taxon>Bacillati</taxon>
        <taxon>Actinomycetota</taxon>
        <taxon>Actinomycetes</taxon>
        <taxon>Micrococcales</taxon>
        <taxon>Micrococcaceae</taxon>
        <taxon>Arthrobacter</taxon>
    </lineage>
</organism>
<dbReference type="CDD" id="cd00209">
    <property type="entry name" value="DHFR"/>
    <property type="match status" value="1"/>
</dbReference>
<dbReference type="Gene3D" id="3.40.430.10">
    <property type="entry name" value="Dihydrofolate Reductase, subunit A"/>
    <property type="match status" value="1"/>
</dbReference>
<accession>A0ABY3W8R4</accession>
<evidence type="ECO:0000256" key="7">
    <source>
        <dbReference type="RuleBase" id="RU004474"/>
    </source>
</evidence>
<feature type="region of interest" description="Disordered" evidence="8">
    <location>
        <begin position="1"/>
        <end position="38"/>
    </location>
</feature>
<dbReference type="PANTHER" id="PTHR48069">
    <property type="entry name" value="DIHYDROFOLATE REDUCTASE"/>
    <property type="match status" value="1"/>
</dbReference>
<keyword evidence="5" id="KW-0521">NADP</keyword>
<gene>
    <name evidence="10" type="ORF">MNQ99_04945</name>
</gene>